<accession>Q3IV23</accession>
<dbReference type="EMBL" id="CP000147">
    <property type="protein sequence ID" value="ABA81611.1"/>
    <property type="molecule type" value="Genomic_DNA"/>
</dbReference>
<dbReference type="AlphaFoldDB" id="Q3IV23"/>
<dbReference type="InterPro" id="IPR029060">
    <property type="entry name" value="PIN-like_dom_sf"/>
</dbReference>
<dbReference type="SUPFAM" id="SSF88723">
    <property type="entry name" value="PIN domain-like"/>
    <property type="match status" value="1"/>
</dbReference>
<name>Q3IV23_CERS4</name>
<organism evidence="1 2">
    <name type="scientific">Cereibacter sphaeroides (strain ATCC 17023 / DSM 158 / JCM 6121 / CCUG 31486 / LMG 2827 / NBRC 12203 / NCIMB 8253 / ATH 2.4.1.)</name>
    <name type="common">Rhodobacter sphaeroides</name>
    <dbReference type="NCBI Taxonomy" id="272943"/>
    <lineage>
        <taxon>Bacteria</taxon>
        <taxon>Pseudomonadati</taxon>
        <taxon>Pseudomonadota</taxon>
        <taxon>Alphaproteobacteria</taxon>
        <taxon>Rhodobacterales</taxon>
        <taxon>Paracoccaceae</taxon>
        <taxon>Cereibacter</taxon>
    </lineage>
</organism>
<protein>
    <submittedName>
        <fullName evidence="1">Uncharacterized protein</fullName>
    </submittedName>
</protein>
<sequence>MFIASSAFLAILLDRPGALELVLEATAGPRKPITSPLVRYRVVVDLARRRAGHSAPSAEDLELASARFDELLDLLGCSEIMVTPKIARGAVALNGASGRRPDAAAEDLFEEACAMAAGARLLTGPARRDPPQGLAAR</sequence>
<dbReference type="CDD" id="cd09871">
    <property type="entry name" value="PIN_MtVapC28-VapC30-like"/>
    <property type="match status" value="1"/>
</dbReference>
<dbReference type="Gene3D" id="3.40.50.1010">
    <property type="entry name" value="5'-nuclease"/>
    <property type="match status" value="1"/>
</dbReference>
<dbReference type="EnsemblBacteria" id="ABA81611">
    <property type="protein sequence ID" value="ABA81611"/>
    <property type="gene ID" value="RSP_7383"/>
</dbReference>
<evidence type="ECO:0000313" key="2">
    <source>
        <dbReference type="Proteomes" id="UP000002703"/>
    </source>
</evidence>
<evidence type="ECO:0000313" key="1">
    <source>
        <dbReference type="EMBL" id="ABA81611.1"/>
    </source>
</evidence>
<gene>
    <name evidence="1" type="ORF">RSP_7383</name>
</gene>
<reference evidence="2" key="1">
    <citation type="submission" date="2005-09" db="EMBL/GenBank/DDBJ databases">
        <title>Complete sequence of plasmid D of Rhodobacter sphaeroides 2.4.1.</title>
        <authorList>
            <person name="Copeland A."/>
            <person name="Lucas S."/>
            <person name="Lapidus A."/>
            <person name="Barry K."/>
            <person name="Detter J.C."/>
            <person name="Glavina T."/>
            <person name="Hammon N."/>
            <person name="Israni S."/>
            <person name="Pitluck S."/>
            <person name="Richardson P."/>
            <person name="Mackenzie C."/>
            <person name="Choudhary M."/>
            <person name="Larimer F."/>
            <person name="Hauser L.J."/>
            <person name="Land M."/>
            <person name="Donohue T.J."/>
            <person name="Kaplan S."/>
        </authorList>
    </citation>
    <scope>NUCLEOTIDE SEQUENCE [LARGE SCALE GENOMIC DNA]</scope>
    <source>
        <strain evidence="2">ATCC 17023 / DSM 158 / JCM 6121 / CCUG 31486 / LMG 2827 / NBRC 12203 / NCIMB 8253 / ATH 2.4.1.</strain>
        <plasmid evidence="2">pRS241d</plasmid>
    </source>
</reference>
<keyword evidence="1" id="KW-0614">Plasmid</keyword>
<dbReference type="Proteomes" id="UP000002703">
    <property type="component" value="Plasmid D"/>
</dbReference>
<keyword evidence="2" id="KW-1185">Reference proteome</keyword>
<geneLocation type="plasmid" evidence="2">
    <name>pRS241d</name>
</geneLocation>
<dbReference type="KEGG" id="rsp:RSP_7383"/>
<dbReference type="RefSeq" id="WP_011331418.1">
    <property type="nucleotide sequence ID" value="NC_007490.2"/>
</dbReference>
<proteinExistence type="predicted"/>
<dbReference type="PATRIC" id="fig|272943.9.peg.204"/>
<dbReference type="GeneID" id="3711990"/>